<feature type="transmembrane region" description="Helical" evidence="1">
    <location>
        <begin position="12"/>
        <end position="34"/>
    </location>
</feature>
<sequence length="363" mass="40878">MEQLANASLGRLIGAVLIVGAIMLVFLGIFLYSWLREPRRLINGILFSMFFGVFLVWLAVLIFNTDNEVFITFMGLLFLALVGVILLTLIMGWALLLWNAAIVWKRESHTLANMLTLFLALFLIAIWAFNLLNTSRFLPAWLNVLLGAIPTIGTYLVFCSYNFLLNVLLYQFVPRNYRQDYLIVLGAGLIDGHKVSRLLGSRIDRALVYAKKQEKKGRPLPKIVFSGGQGADEQLPEAKAMADYAVAHGWPAELVLLEDKSKNTLQNMAFSKEIIAADFGSEQEPRIKFFTNNYHTFRAGLYAKMANLKANGVGSKVRLYFLPNALIREFVAVFLLNKRRHMIVISAILVITLFATIITVISH</sequence>
<dbReference type="InterPro" id="IPR014729">
    <property type="entry name" value="Rossmann-like_a/b/a_fold"/>
</dbReference>
<organism evidence="3 4">
    <name type="scientific">Lapidilactobacillus dextrinicus DSM 20335</name>
    <dbReference type="NCBI Taxonomy" id="1423738"/>
    <lineage>
        <taxon>Bacteria</taxon>
        <taxon>Bacillati</taxon>
        <taxon>Bacillota</taxon>
        <taxon>Bacilli</taxon>
        <taxon>Lactobacillales</taxon>
        <taxon>Lactobacillaceae</taxon>
        <taxon>Lapidilactobacillus</taxon>
    </lineage>
</organism>
<dbReference type="PANTHER" id="PTHR30336">
    <property type="entry name" value="INNER MEMBRANE PROTEIN, PROBABLE PERMEASE"/>
    <property type="match status" value="1"/>
</dbReference>
<evidence type="ECO:0000259" key="2">
    <source>
        <dbReference type="Pfam" id="PF02698"/>
    </source>
</evidence>
<dbReference type="GO" id="GO:0000270">
    <property type="term" value="P:peptidoglycan metabolic process"/>
    <property type="evidence" value="ECO:0007669"/>
    <property type="project" value="TreeGrafter"/>
</dbReference>
<comment type="caution">
    <text evidence="3">The sequence shown here is derived from an EMBL/GenBank/DDBJ whole genome shotgun (WGS) entry which is preliminary data.</text>
</comment>
<reference evidence="3 4" key="1">
    <citation type="journal article" date="2015" name="Genome Announc.">
        <title>Expanding the biotechnology potential of lactobacilli through comparative genomics of 213 strains and associated genera.</title>
        <authorList>
            <person name="Sun Z."/>
            <person name="Harris H.M."/>
            <person name="McCann A."/>
            <person name="Guo C."/>
            <person name="Argimon S."/>
            <person name="Zhang W."/>
            <person name="Yang X."/>
            <person name="Jeffery I.B."/>
            <person name="Cooney J.C."/>
            <person name="Kagawa T.F."/>
            <person name="Liu W."/>
            <person name="Song Y."/>
            <person name="Salvetti E."/>
            <person name="Wrobel A."/>
            <person name="Rasinkangas P."/>
            <person name="Parkhill J."/>
            <person name="Rea M.C."/>
            <person name="O'Sullivan O."/>
            <person name="Ritari J."/>
            <person name="Douillard F.P."/>
            <person name="Paul Ross R."/>
            <person name="Yang R."/>
            <person name="Briner A.E."/>
            <person name="Felis G.E."/>
            <person name="de Vos W.M."/>
            <person name="Barrangou R."/>
            <person name="Klaenhammer T.R."/>
            <person name="Caufield P.W."/>
            <person name="Cui Y."/>
            <person name="Zhang H."/>
            <person name="O'Toole P.W."/>
        </authorList>
    </citation>
    <scope>NUCLEOTIDE SEQUENCE [LARGE SCALE GENOMIC DNA]</scope>
    <source>
        <strain evidence="3 4">DSM 20335</strain>
    </source>
</reference>
<dbReference type="InterPro" id="IPR051599">
    <property type="entry name" value="Cell_Envelope_Assoc"/>
</dbReference>
<feature type="transmembrane region" description="Helical" evidence="1">
    <location>
        <begin position="342"/>
        <end position="361"/>
    </location>
</feature>
<dbReference type="AlphaFoldDB" id="A0A0R2BQE8"/>
<dbReference type="Gene3D" id="3.40.50.620">
    <property type="entry name" value="HUPs"/>
    <property type="match status" value="1"/>
</dbReference>
<protein>
    <recommendedName>
        <fullName evidence="2">DUF218 domain-containing protein</fullName>
    </recommendedName>
</protein>
<dbReference type="Proteomes" id="UP000051813">
    <property type="component" value="Unassembled WGS sequence"/>
</dbReference>
<dbReference type="PATRIC" id="fig|1423738.3.peg.1199"/>
<keyword evidence="4" id="KW-1185">Reference proteome</keyword>
<keyword evidence="1" id="KW-0472">Membrane</keyword>
<feature type="transmembrane region" description="Helical" evidence="1">
    <location>
        <begin position="41"/>
        <end position="63"/>
    </location>
</feature>
<evidence type="ECO:0000256" key="1">
    <source>
        <dbReference type="SAM" id="Phobius"/>
    </source>
</evidence>
<feature type="transmembrane region" description="Helical" evidence="1">
    <location>
        <begin position="110"/>
        <end position="129"/>
    </location>
</feature>
<dbReference type="GO" id="GO:0043164">
    <property type="term" value="P:Gram-negative-bacterium-type cell wall biogenesis"/>
    <property type="evidence" value="ECO:0007669"/>
    <property type="project" value="TreeGrafter"/>
</dbReference>
<dbReference type="STRING" id="1423738.FC84_GL001186"/>
<dbReference type="Pfam" id="PF02698">
    <property type="entry name" value="DUF218"/>
    <property type="match status" value="1"/>
</dbReference>
<name>A0A0R2BQE8_9LACO</name>
<feature type="transmembrane region" description="Helical" evidence="1">
    <location>
        <begin position="69"/>
        <end position="98"/>
    </location>
</feature>
<dbReference type="GO" id="GO:0005886">
    <property type="term" value="C:plasma membrane"/>
    <property type="evidence" value="ECO:0007669"/>
    <property type="project" value="TreeGrafter"/>
</dbReference>
<dbReference type="InterPro" id="IPR003848">
    <property type="entry name" value="DUF218"/>
</dbReference>
<proteinExistence type="predicted"/>
<accession>A0A0R2BQE8</accession>
<dbReference type="PANTHER" id="PTHR30336:SF18">
    <property type="entry name" value="MEMBRANE PROTEIN"/>
    <property type="match status" value="1"/>
</dbReference>
<keyword evidence="1" id="KW-1133">Transmembrane helix</keyword>
<dbReference type="CDD" id="cd06259">
    <property type="entry name" value="YdcF-like"/>
    <property type="match status" value="1"/>
</dbReference>
<gene>
    <name evidence="3" type="ORF">FC84_GL001186</name>
</gene>
<evidence type="ECO:0000313" key="4">
    <source>
        <dbReference type="Proteomes" id="UP000051813"/>
    </source>
</evidence>
<feature type="transmembrane region" description="Helical" evidence="1">
    <location>
        <begin position="141"/>
        <end position="169"/>
    </location>
</feature>
<feature type="domain" description="DUF218" evidence="2">
    <location>
        <begin position="180"/>
        <end position="330"/>
    </location>
</feature>
<keyword evidence="1" id="KW-0812">Transmembrane</keyword>
<evidence type="ECO:0000313" key="3">
    <source>
        <dbReference type="EMBL" id="KRM78363.1"/>
    </source>
</evidence>
<dbReference type="EMBL" id="AYYK01000022">
    <property type="protein sequence ID" value="KRM78363.1"/>
    <property type="molecule type" value="Genomic_DNA"/>
</dbReference>